<accession>A0A0F9F6R9</accession>
<sequence>VKDRSTKPNEWGQQPCWEWRGTESQGKGLFSFKVEGRLVYVFAHHAAWRILTGNILPGQSLFRLCVSDVICVNPTHQELRGTPRPTNGRRPIRGVPKEWLLTQGDLNNIRAAAERTATVRAVADAANIEVTPAEDYLITLAEMIVTALPKDVLYGYKILLPTKSGK</sequence>
<proteinExistence type="predicted"/>
<reference evidence="1" key="1">
    <citation type="journal article" date="2015" name="Nature">
        <title>Complex archaea that bridge the gap between prokaryotes and eukaryotes.</title>
        <authorList>
            <person name="Spang A."/>
            <person name="Saw J.H."/>
            <person name="Jorgensen S.L."/>
            <person name="Zaremba-Niedzwiedzka K."/>
            <person name="Martijn J."/>
            <person name="Lind A.E."/>
            <person name="van Eijk R."/>
            <person name="Schleper C."/>
            <person name="Guy L."/>
            <person name="Ettema T.J."/>
        </authorList>
    </citation>
    <scope>NUCLEOTIDE SEQUENCE</scope>
</reference>
<comment type="caution">
    <text evidence="1">The sequence shown here is derived from an EMBL/GenBank/DDBJ whole genome shotgun (WGS) entry which is preliminary data.</text>
</comment>
<name>A0A0F9F6R9_9ZZZZ</name>
<dbReference type="AlphaFoldDB" id="A0A0F9F6R9"/>
<evidence type="ECO:0000313" key="1">
    <source>
        <dbReference type="EMBL" id="KKL52945.1"/>
    </source>
</evidence>
<feature type="non-terminal residue" evidence="1">
    <location>
        <position position="1"/>
    </location>
</feature>
<evidence type="ECO:0008006" key="2">
    <source>
        <dbReference type="Google" id="ProtNLM"/>
    </source>
</evidence>
<gene>
    <name evidence="1" type="ORF">LCGC14_2280420</name>
</gene>
<protein>
    <recommendedName>
        <fullName evidence="2">HNH nuclease domain-containing protein</fullName>
    </recommendedName>
</protein>
<organism evidence="1">
    <name type="scientific">marine sediment metagenome</name>
    <dbReference type="NCBI Taxonomy" id="412755"/>
    <lineage>
        <taxon>unclassified sequences</taxon>
        <taxon>metagenomes</taxon>
        <taxon>ecological metagenomes</taxon>
    </lineage>
</organism>
<dbReference type="EMBL" id="LAZR01031712">
    <property type="protein sequence ID" value="KKL52945.1"/>
    <property type="molecule type" value="Genomic_DNA"/>
</dbReference>